<evidence type="ECO:0000313" key="7">
    <source>
        <dbReference type="Proteomes" id="UP000240988"/>
    </source>
</evidence>
<dbReference type="EMBL" id="FUFA01000004">
    <property type="protein sequence ID" value="SPM34656.1"/>
    <property type="molecule type" value="Genomic_DNA"/>
</dbReference>
<name>A0A2U3NT05_9MYCO</name>
<dbReference type="PANTHER" id="PTHR44307">
    <property type="entry name" value="PHOSPHOETHANOLAMINE METHYLTRANSFERASE"/>
    <property type="match status" value="1"/>
</dbReference>
<evidence type="ECO:0000256" key="1">
    <source>
        <dbReference type="ARBA" id="ARBA00005189"/>
    </source>
</evidence>
<protein>
    <submittedName>
        <fullName evidence="6">Cyclopropane fatty-acyl-phospholipid synthase and related methyltransferases</fullName>
    </submittedName>
</protein>
<dbReference type="GO" id="GO:0008757">
    <property type="term" value="F:S-adenosylmethionine-dependent methyltransferase activity"/>
    <property type="evidence" value="ECO:0007669"/>
    <property type="project" value="InterPro"/>
</dbReference>
<dbReference type="Gene3D" id="3.40.50.150">
    <property type="entry name" value="Vaccinia Virus protein VP39"/>
    <property type="match status" value="1"/>
</dbReference>
<dbReference type="PANTHER" id="PTHR44307:SF2">
    <property type="entry name" value="PHOSPHOETHANOLAMINE METHYLTRANSFERASE ISOFORM X1"/>
    <property type="match status" value="1"/>
</dbReference>
<keyword evidence="7" id="KW-1185">Reference proteome</keyword>
<organism evidence="6 7">
    <name type="scientific">Mycobacterium rhizamassiliense</name>
    <dbReference type="NCBI Taxonomy" id="1841860"/>
    <lineage>
        <taxon>Bacteria</taxon>
        <taxon>Bacillati</taxon>
        <taxon>Actinomycetota</taxon>
        <taxon>Actinomycetes</taxon>
        <taxon>Mycobacteriales</taxon>
        <taxon>Mycobacteriaceae</taxon>
        <taxon>Mycobacterium</taxon>
    </lineage>
</organism>
<dbReference type="Pfam" id="PF08241">
    <property type="entry name" value="Methyltransf_11"/>
    <property type="match status" value="1"/>
</dbReference>
<proteinExistence type="predicted"/>
<evidence type="ECO:0000256" key="2">
    <source>
        <dbReference type="ARBA" id="ARBA00022603"/>
    </source>
</evidence>
<comment type="pathway">
    <text evidence="4">Phospholipid metabolism.</text>
</comment>
<keyword evidence="3 6" id="KW-0808">Transferase</keyword>
<reference evidence="6 7" key="1">
    <citation type="submission" date="2017-01" db="EMBL/GenBank/DDBJ databases">
        <authorList>
            <consortium name="Urmite Genomes"/>
        </authorList>
    </citation>
    <scope>NUCLEOTIDE SEQUENCE [LARGE SCALE GENOMIC DNA]</scope>
    <source>
        <strain evidence="6 7">AB57</strain>
    </source>
</reference>
<evidence type="ECO:0000256" key="4">
    <source>
        <dbReference type="ARBA" id="ARBA00025707"/>
    </source>
</evidence>
<accession>A0A2U3NT05</accession>
<feature type="domain" description="Methyltransferase type 11" evidence="5">
    <location>
        <begin position="95"/>
        <end position="193"/>
    </location>
</feature>
<evidence type="ECO:0000313" key="6">
    <source>
        <dbReference type="EMBL" id="SPM34656.1"/>
    </source>
</evidence>
<dbReference type="AlphaFoldDB" id="A0A2U3NT05"/>
<dbReference type="STRING" id="1841860.GCA_900157375_02479"/>
<evidence type="ECO:0000256" key="3">
    <source>
        <dbReference type="ARBA" id="ARBA00022679"/>
    </source>
</evidence>
<comment type="pathway">
    <text evidence="1">Lipid metabolism.</text>
</comment>
<sequence>MPTSERHSENLLARQARWMYELKQLMSVGMDITTPQSMGKLYDTVFNDANNFAEDSMFLNYGYWKNNPTTLDEACAEFARLVGREADIRPGDIVVDAGPGFGDQDFLWAKEFQPQEIIGINVSRKQIEIASGRAQALDLASTVRYIHGSASELPRPDESVNKVVALESPFHFPSRREFFSEAFRVLKPGGRLVTADIIPLPKEAVPRPNARWGIVGSAARSVYAHGEANDFDASGYSDVLRETGFEKVNVYSIRDYVFDDFANFVRHRLKNSDYRSVHPWLRRMNGPTAVAIWSPWLDYLIAVAQK</sequence>
<dbReference type="SUPFAM" id="SSF53335">
    <property type="entry name" value="S-adenosyl-L-methionine-dependent methyltransferases"/>
    <property type="match status" value="1"/>
</dbReference>
<keyword evidence="2 6" id="KW-0489">Methyltransferase</keyword>
<evidence type="ECO:0000259" key="5">
    <source>
        <dbReference type="Pfam" id="PF08241"/>
    </source>
</evidence>
<dbReference type="GO" id="GO:0032259">
    <property type="term" value="P:methylation"/>
    <property type="evidence" value="ECO:0007669"/>
    <property type="project" value="UniProtKB-KW"/>
</dbReference>
<dbReference type="Proteomes" id="UP000240988">
    <property type="component" value="Unassembled WGS sequence"/>
</dbReference>
<dbReference type="CDD" id="cd02440">
    <property type="entry name" value="AdoMet_MTases"/>
    <property type="match status" value="1"/>
</dbReference>
<dbReference type="InterPro" id="IPR029063">
    <property type="entry name" value="SAM-dependent_MTases_sf"/>
</dbReference>
<gene>
    <name evidence="6" type="ORF">MRAB57_2476</name>
</gene>
<dbReference type="InterPro" id="IPR013216">
    <property type="entry name" value="Methyltransf_11"/>
</dbReference>